<proteinExistence type="predicted"/>
<dbReference type="EMBL" id="ACFH01000043">
    <property type="protein sequence ID" value="EEH66496.1"/>
    <property type="molecule type" value="Genomic_DNA"/>
</dbReference>
<organism evidence="1 2">
    <name type="scientific">Actinomyces urogenitalis DSM 15434</name>
    <dbReference type="NCBI Taxonomy" id="525246"/>
    <lineage>
        <taxon>Bacteria</taxon>
        <taxon>Bacillati</taxon>
        <taxon>Actinomycetota</taxon>
        <taxon>Actinomycetes</taxon>
        <taxon>Actinomycetales</taxon>
        <taxon>Actinomycetaceae</taxon>
        <taxon>Actinomyces</taxon>
    </lineage>
</organism>
<sequence length="71" mass="7346">MGRSVLALVAFGLPSTSVGLGREQSVWLWRGWGLTVEGLRRRGCGAGEVGVGGRFRLGTVGLVVAGMGLDC</sequence>
<comment type="caution">
    <text evidence="1">The sequence shown here is derived from an EMBL/GenBank/DDBJ whole genome shotgun (WGS) entry which is preliminary data.</text>
</comment>
<dbReference type="Proteomes" id="UP000004778">
    <property type="component" value="Unassembled WGS sequence"/>
</dbReference>
<gene>
    <name evidence="1" type="ORF">HMPREF0058_0648</name>
</gene>
<keyword evidence="2" id="KW-1185">Reference proteome</keyword>
<protein>
    <submittedName>
        <fullName evidence="1">Uncharacterized protein</fullName>
    </submittedName>
</protein>
<evidence type="ECO:0000313" key="1">
    <source>
        <dbReference type="EMBL" id="EEH66496.1"/>
    </source>
</evidence>
<dbReference type="AlphaFoldDB" id="C0W454"/>
<dbReference type="HOGENOM" id="CLU_2730924_0_0_11"/>
<evidence type="ECO:0000313" key="2">
    <source>
        <dbReference type="Proteomes" id="UP000004778"/>
    </source>
</evidence>
<accession>C0W454</accession>
<reference evidence="1 2" key="1">
    <citation type="submission" date="2009-01" db="EMBL/GenBank/DDBJ databases">
        <authorList>
            <person name="Qin X."/>
            <person name="Bachman B."/>
            <person name="Battles P."/>
            <person name="Bell A."/>
            <person name="Bess C."/>
            <person name="Bickham C."/>
            <person name="Chaboub L."/>
            <person name="Chen D."/>
            <person name="Coyle M."/>
            <person name="Deiros D.R."/>
            <person name="Dinh H."/>
            <person name="Forbes L."/>
            <person name="Fowler G."/>
            <person name="Francisco L."/>
            <person name="Fu Q."/>
            <person name="Gubbala S."/>
            <person name="Hale W."/>
            <person name="Han Y."/>
            <person name="Hemphill L."/>
            <person name="Highlander S.K."/>
            <person name="Hirani K."/>
            <person name="Hogues M."/>
            <person name="Jackson L."/>
            <person name="Jakkamsetti A."/>
            <person name="Javaid M."/>
            <person name="Jiang H."/>
            <person name="Korchina V."/>
            <person name="Kovar C."/>
            <person name="Lara F."/>
            <person name="Lee S."/>
            <person name="Mata R."/>
            <person name="Mathew T."/>
            <person name="Moen C."/>
            <person name="Morales K."/>
            <person name="Munidasa M."/>
            <person name="Nazareth L."/>
            <person name="Ngo R."/>
            <person name="Nguyen L."/>
            <person name="Okwuonu G."/>
            <person name="Ongeri F."/>
            <person name="Patil S."/>
            <person name="Petrosino J."/>
            <person name="Pham C."/>
            <person name="Pham P."/>
            <person name="Pu L.-L."/>
            <person name="Puazo M."/>
            <person name="Raj R."/>
            <person name="Reid J."/>
            <person name="Rouhana J."/>
            <person name="Saada N."/>
            <person name="Shang Y."/>
            <person name="Simmons D."/>
            <person name="Thornton R."/>
            <person name="Warren J."/>
            <person name="Weissenberger G."/>
            <person name="Zhang J."/>
            <person name="Zhang L."/>
            <person name="Zhou C."/>
            <person name="Zhu D."/>
            <person name="Muzny D."/>
            <person name="Worley K."/>
            <person name="Gibbs R."/>
        </authorList>
    </citation>
    <scope>NUCLEOTIDE SEQUENCE [LARGE SCALE GENOMIC DNA]</scope>
    <source>
        <strain evidence="1 2">DSM 15434</strain>
    </source>
</reference>
<name>C0W454_9ACTO</name>